<keyword evidence="9" id="KW-1185">Reference proteome</keyword>
<evidence type="ECO:0000256" key="1">
    <source>
        <dbReference type="ARBA" id="ARBA00004196"/>
    </source>
</evidence>
<evidence type="ECO:0000313" key="8">
    <source>
        <dbReference type="EMBL" id="TQM15933.1"/>
    </source>
</evidence>
<dbReference type="InterPro" id="IPR013740">
    <property type="entry name" value="Redoxin"/>
</dbReference>
<dbReference type="InterPro" id="IPR013766">
    <property type="entry name" value="Thioredoxin_domain"/>
</dbReference>
<comment type="subcellular location">
    <subcellularLocation>
        <location evidence="1">Cell envelope</location>
    </subcellularLocation>
</comment>
<comment type="caution">
    <text evidence="8">The sequence shown here is derived from an EMBL/GenBank/DDBJ whole genome shotgun (WGS) entry which is preliminary data.</text>
</comment>
<keyword evidence="8" id="KW-0413">Isomerase</keyword>
<feature type="transmembrane region" description="Helical" evidence="6">
    <location>
        <begin position="12"/>
        <end position="31"/>
    </location>
</feature>
<name>A0A543E312_9PSEU</name>
<dbReference type="GO" id="GO:0017004">
    <property type="term" value="P:cytochrome complex assembly"/>
    <property type="evidence" value="ECO:0007669"/>
    <property type="project" value="UniProtKB-KW"/>
</dbReference>
<dbReference type="GO" id="GO:0016853">
    <property type="term" value="F:isomerase activity"/>
    <property type="evidence" value="ECO:0007669"/>
    <property type="project" value="UniProtKB-KW"/>
</dbReference>
<keyword evidence="5" id="KW-0676">Redox-active center</keyword>
<dbReference type="EMBL" id="VFPA01000001">
    <property type="protein sequence ID" value="TQM15933.1"/>
    <property type="molecule type" value="Genomic_DNA"/>
</dbReference>
<evidence type="ECO:0000256" key="3">
    <source>
        <dbReference type="ARBA" id="ARBA00022968"/>
    </source>
</evidence>
<evidence type="ECO:0000256" key="6">
    <source>
        <dbReference type="SAM" id="Phobius"/>
    </source>
</evidence>
<dbReference type="CDD" id="cd02966">
    <property type="entry name" value="TlpA_like_family"/>
    <property type="match status" value="1"/>
</dbReference>
<dbReference type="Pfam" id="PF08534">
    <property type="entry name" value="Redoxin"/>
    <property type="match status" value="1"/>
</dbReference>
<proteinExistence type="predicted"/>
<keyword evidence="6" id="KW-0812">Transmembrane</keyword>
<evidence type="ECO:0000256" key="2">
    <source>
        <dbReference type="ARBA" id="ARBA00022748"/>
    </source>
</evidence>
<dbReference type="Proteomes" id="UP000315677">
    <property type="component" value="Unassembled WGS sequence"/>
</dbReference>
<dbReference type="GO" id="GO:0016491">
    <property type="term" value="F:oxidoreductase activity"/>
    <property type="evidence" value="ECO:0007669"/>
    <property type="project" value="InterPro"/>
</dbReference>
<dbReference type="SUPFAM" id="SSF52833">
    <property type="entry name" value="Thioredoxin-like"/>
    <property type="match status" value="1"/>
</dbReference>
<evidence type="ECO:0000256" key="4">
    <source>
        <dbReference type="ARBA" id="ARBA00023157"/>
    </source>
</evidence>
<keyword evidence="3" id="KW-0735">Signal-anchor</keyword>
<dbReference type="PANTHER" id="PTHR42852:SF6">
    <property type="entry name" value="THIOL:DISULFIDE INTERCHANGE PROTEIN DSBE"/>
    <property type="match status" value="1"/>
</dbReference>
<dbReference type="RefSeq" id="WP_246106406.1">
    <property type="nucleotide sequence ID" value="NZ_VFPA01000001.1"/>
</dbReference>
<keyword evidence="6" id="KW-0472">Membrane</keyword>
<gene>
    <name evidence="8" type="ORF">FB558_2730</name>
</gene>
<dbReference type="InterPro" id="IPR036249">
    <property type="entry name" value="Thioredoxin-like_sf"/>
</dbReference>
<evidence type="ECO:0000259" key="7">
    <source>
        <dbReference type="PROSITE" id="PS51352"/>
    </source>
</evidence>
<dbReference type="PROSITE" id="PS00194">
    <property type="entry name" value="THIOREDOXIN_1"/>
    <property type="match status" value="1"/>
</dbReference>
<keyword evidence="2" id="KW-0201">Cytochrome c-type biogenesis</keyword>
<keyword evidence="4" id="KW-1015">Disulfide bond</keyword>
<evidence type="ECO:0000313" key="9">
    <source>
        <dbReference type="Proteomes" id="UP000315677"/>
    </source>
</evidence>
<keyword evidence="6" id="KW-1133">Transmembrane helix</keyword>
<dbReference type="InterPro" id="IPR050553">
    <property type="entry name" value="Thioredoxin_ResA/DsbE_sf"/>
</dbReference>
<organism evidence="8 9">
    <name type="scientific">Pseudonocardia kunmingensis</name>
    <dbReference type="NCBI Taxonomy" id="630975"/>
    <lineage>
        <taxon>Bacteria</taxon>
        <taxon>Bacillati</taxon>
        <taxon>Actinomycetota</taxon>
        <taxon>Actinomycetes</taxon>
        <taxon>Pseudonocardiales</taxon>
        <taxon>Pseudonocardiaceae</taxon>
        <taxon>Pseudonocardia</taxon>
    </lineage>
</organism>
<reference evidence="8 9" key="1">
    <citation type="submission" date="2019-06" db="EMBL/GenBank/DDBJ databases">
        <title>Sequencing the genomes of 1000 actinobacteria strains.</title>
        <authorList>
            <person name="Klenk H.-P."/>
        </authorList>
    </citation>
    <scope>NUCLEOTIDE SEQUENCE [LARGE SCALE GENOMIC DNA]</scope>
    <source>
        <strain evidence="8 9">DSM 45301</strain>
    </source>
</reference>
<feature type="domain" description="Thioredoxin" evidence="7">
    <location>
        <begin position="45"/>
        <end position="214"/>
    </location>
</feature>
<evidence type="ECO:0000256" key="5">
    <source>
        <dbReference type="ARBA" id="ARBA00023284"/>
    </source>
</evidence>
<dbReference type="PROSITE" id="PS51352">
    <property type="entry name" value="THIOREDOXIN_2"/>
    <property type="match status" value="1"/>
</dbReference>
<dbReference type="GO" id="GO:0030313">
    <property type="term" value="C:cell envelope"/>
    <property type="evidence" value="ECO:0007669"/>
    <property type="project" value="UniProtKB-SubCell"/>
</dbReference>
<dbReference type="Gene3D" id="3.40.30.10">
    <property type="entry name" value="Glutaredoxin"/>
    <property type="match status" value="1"/>
</dbReference>
<protein>
    <submittedName>
        <fullName evidence="8">Thiol-disulfide isomerase/thioredoxin</fullName>
    </submittedName>
</protein>
<dbReference type="InterPro" id="IPR017937">
    <property type="entry name" value="Thioredoxin_CS"/>
</dbReference>
<dbReference type="AlphaFoldDB" id="A0A543E312"/>
<dbReference type="PANTHER" id="PTHR42852">
    <property type="entry name" value="THIOL:DISULFIDE INTERCHANGE PROTEIN DSBE"/>
    <property type="match status" value="1"/>
</dbReference>
<accession>A0A543E312</accession>
<sequence length="214" mass="21147">MTGPGAVVRRSEIVTTVVVVVLAAVAVFALWPRDDPAPGPPPVATGEPAPVPDAELAAARAAAGSVACPAPTGAAPAGPLAGITVPCLGVPGPVDVGAALAGGPALLNVWASWCGPCREELPALAEYAARPGAVPVLGIDVRDDPRAALRLLTELGVALPSVTDPDGALRAALDVPPALPASYVVRADGTAVRVDPPTPFVTADEVAAAVERLS</sequence>